<keyword evidence="3" id="KW-0378">Hydrolase</keyword>
<protein>
    <submittedName>
        <fullName evidence="6">Deoxyribonuclease-1-like 2 like protein</fullName>
    </submittedName>
</protein>
<proteinExistence type="inferred from homology"/>
<dbReference type="PANTHER" id="PTHR11371:SF31">
    <property type="entry name" value="EXTRACELLULAR NUCLEASE"/>
    <property type="match status" value="1"/>
</dbReference>
<dbReference type="GO" id="GO:0004530">
    <property type="term" value="F:deoxyribonuclease I activity"/>
    <property type="evidence" value="ECO:0007669"/>
    <property type="project" value="TreeGrafter"/>
</dbReference>
<sequence>MAWANVRNPGVLFLGRSLVGFCNAFWGAPSLGIAYTSTGPKFQMKTTKDYPIDPKKIVGPSCVFGPAISWEEPSSSDPCYAPEGVKYNMTVSIDPHVNEYIAIFYRTDKLRMLKSESYYDPEKFYRKPFFLLFDSPTLRDMKRFGLIGYHVKPSQAVREIDALADVYDFMKDKYDIEDILIMGDFNADCDYVKEQNWDSISLWTRHEFTWAIPRTEDTTTNYRSCALDRIVYAGENMNSGVILSSAGAFDYRYEFDVTMEEARSISDHWPVEICFIIHGFRKPKHNPRKDSTKLAKLPSSKPMSTTIGFLIRNGTREFRPHVGPQSQAENALPEAITNEQSEAILLKPNNGWINDESALRRTATRGLQSSGFQDEQHSEITRL</sequence>
<keyword evidence="2" id="KW-0540">Nuclease</keyword>
<comment type="similarity">
    <text evidence="1">Belongs to the DNase I family.</text>
</comment>
<dbReference type="SMART" id="SM00476">
    <property type="entry name" value="DNaseIc"/>
    <property type="match status" value="1"/>
</dbReference>
<dbReference type="PRINTS" id="PR00130">
    <property type="entry name" value="DNASEI"/>
</dbReference>
<dbReference type="InterPro" id="IPR005135">
    <property type="entry name" value="Endo/exonuclease/phosphatase"/>
</dbReference>
<evidence type="ECO:0000256" key="4">
    <source>
        <dbReference type="SAM" id="MobiDB-lite"/>
    </source>
</evidence>
<dbReference type="Gene3D" id="3.60.10.10">
    <property type="entry name" value="Endonuclease/exonuclease/phosphatase"/>
    <property type="match status" value="1"/>
</dbReference>
<accession>A0A8T0E7G6</accession>
<gene>
    <name evidence="6" type="ORF">HNY73_020254</name>
</gene>
<dbReference type="AlphaFoldDB" id="A0A8T0E7G6"/>
<evidence type="ECO:0000256" key="2">
    <source>
        <dbReference type="ARBA" id="ARBA00022722"/>
    </source>
</evidence>
<feature type="domain" description="Endonuclease/exonuclease/phosphatase" evidence="5">
    <location>
        <begin position="130"/>
        <end position="268"/>
    </location>
</feature>
<reference evidence="6" key="1">
    <citation type="journal article" date="2020" name="bioRxiv">
        <title>Chromosome-level reference genome of the European wasp spider Argiope bruennichi: a resource for studies on range expansion and evolutionary adaptation.</title>
        <authorList>
            <person name="Sheffer M.M."/>
            <person name="Hoppe A."/>
            <person name="Krehenwinkel H."/>
            <person name="Uhl G."/>
            <person name="Kuss A.W."/>
            <person name="Jensen L."/>
            <person name="Jensen C."/>
            <person name="Gillespie R.G."/>
            <person name="Hoff K.J."/>
            <person name="Prost S."/>
        </authorList>
    </citation>
    <scope>NUCLEOTIDE SEQUENCE</scope>
</reference>
<dbReference type="EMBL" id="JABXBU010002230">
    <property type="protein sequence ID" value="KAF8767270.1"/>
    <property type="molecule type" value="Genomic_DNA"/>
</dbReference>
<evidence type="ECO:0000259" key="5">
    <source>
        <dbReference type="Pfam" id="PF03372"/>
    </source>
</evidence>
<dbReference type="InterPro" id="IPR036691">
    <property type="entry name" value="Endo/exonu/phosph_ase_sf"/>
</dbReference>
<evidence type="ECO:0000313" key="7">
    <source>
        <dbReference type="Proteomes" id="UP000807504"/>
    </source>
</evidence>
<evidence type="ECO:0000256" key="3">
    <source>
        <dbReference type="ARBA" id="ARBA00022801"/>
    </source>
</evidence>
<dbReference type="GO" id="GO:0005634">
    <property type="term" value="C:nucleus"/>
    <property type="evidence" value="ECO:0007669"/>
    <property type="project" value="TreeGrafter"/>
</dbReference>
<dbReference type="Proteomes" id="UP000807504">
    <property type="component" value="Unassembled WGS sequence"/>
</dbReference>
<name>A0A8T0E7G6_ARGBR</name>
<evidence type="ECO:0000313" key="6">
    <source>
        <dbReference type="EMBL" id="KAF8767270.1"/>
    </source>
</evidence>
<comment type="caution">
    <text evidence="6">The sequence shown here is derived from an EMBL/GenBank/DDBJ whole genome shotgun (WGS) entry which is preliminary data.</text>
</comment>
<dbReference type="PANTHER" id="PTHR11371">
    <property type="entry name" value="DEOXYRIBONUCLEASE"/>
    <property type="match status" value="1"/>
</dbReference>
<feature type="compositionally biased region" description="Basic and acidic residues" evidence="4">
    <location>
        <begin position="374"/>
        <end position="383"/>
    </location>
</feature>
<organism evidence="6 7">
    <name type="scientific">Argiope bruennichi</name>
    <name type="common">Wasp spider</name>
    <name type="synonym">Aranea bruennichi</name>
    <dbReference type="NCBI Taxonomy" id="94029"/>
    <lineage>
        <taxon>Eukaryota</taxon>
        <taxon>Metazoa</taxon>
        <taxon>Ecdysozoa</taxon>
        <taxon>Arthropoda</taxon>
        <taxon>Chelicerata</taxon>
        <taxon>Arachnida</taxon>
        <taxon>Araneae</taxon>
        <taxon>Araneomorphae</taxon>
        <taxon>Entelegynae</taxon>
        <taxon>Araneoidea</taxon>
        <taxon>Araneidae</taxon>
        <taxon>Argiope</taxon>
    </lineage>
</organism>
<dbReference type="GO" id="GO:0006308">
    <property type="term" value="P:DNA catabolic process"/>
    <property type="evidence" value="ECO:0007669"/>
    <property type="project" value="InterPro"/>
</dbReference>
<dbReference type="Pfam" id="PF03372">
    <property type="entry name" value="Exo_endo_phos"/>
    <property type="match status" value="1"/>
</dbReference>
<dbReference type="GO" id="GO:0003677">
    <property type="term" value="F:DNA binding"/>
    <property type="evidence" value="ECO:0007669"/>
    <property type="project" value="TreeGrafter"/>
</dbReference>
<dbReference type="InterPro" id="IPR016202">
    <property type="entry name" value="DNase_I"/>
</dbReference>
<feature type="region of interest" description="Disordered" evidence="4">
    <location>
        <begin position="364"/>
        <end position="383"/>
    </location>
</feature>
<reference evidence="6" key="2">
    <citation type="submission" date="2020-06" db="EMBL/GenBank/DDBJ databases">
        <authorList>
            <person name="Sheffer M."/>
        </authorList>
    </citation>
    <scope>NUCLEOTIDE SEQUENCE</scope>
</reference>
<keyword evidence="7" id="KW-1185">Reference proteome</keyword>
<dbReference type="SUPFAM" id="SSF56219">
    <property type="entry name" value="DNase I-like"/>
    <property type="match status" value="1"/>
</dbReference>
<evidence type="ECO:0000256" key="1">
    <source>
        <dbReference type="ARBA" id="ARBA00007359"/>
    </source>
</evidence>